<comment type="caution">
    <text evidence="1">The sequence shown here is derived from an EMBL/GenBank/DDBJ whole genome shotgun (WGS) entry which is preliminary data.</text>
</comment>
<dbReference type="EMBL" id="VUNA01000030">
    <property type="protein sequence ID" value="MST71479.1"/>
    <property type="molecule type" value="Genomic_DNA"/>
</dbReference>
<dbReference type="Proteomes" id="UP000469424">
    <property type="component" value="Unassembled WGS sequence"/>
</dbReference>
<name>A0A6N7XNF5_9FIRM</name>
<keyword evidence="2" id="KW-1185">Reference proteome</keyword>
<dbReference type="RefSeq" id="WP_154555042.1">
    <property type="nucleotide sequence ID" value="NZ_VUNA01000030.1"/>
</dbReference>
<protein>
    <submittedName>
        <fullName evidence="1">Uncharacterized protein</fullName>
    </submittedName>
</protein>
<organism evidence="1 2">
    <name type="scientific">Mogibacterium kristiansenii</name>
    <dbReference type="NCBI Taxonomy" id="2606708"/>
    <lineage>
        <taxon>Bacteria</taxon>
        <taxon>Bacillati</taxon>
        <taxon>Bacillota</taxon>
        <taxon>Clostridia</taxon>
        <taxon>Peptostreptococcales</taxon>
        <taxon>Anaerovoracaceae</taxon>
        <taxon>Mogibacterium</taxon>
    </lineage>
</organism>
<evidence type="ECO:0000313" key="2">
    <source>
        <dbReference type="Proteomes" id="UP000469424"/>
    </source>
</evidence>
<sequence>MNEYISIKESCEKLLPIVGKYGTPAVALILGMTGFSIIKEVADKAIDEKVGSSRIFVGLKSK</sequence>
<gene>
    <name evidence="1" type="ORF">FYJ65_09210</name>
</gene>
<evidence type="ECO:0000313" key="1">
    <source>
        <dbReference type="EMBL" id="MST71479.1"/>
    </source>
</evidence>
<accession>A0A6N7XNF5</accession>
<proteinExistence type="predicted"/>
<dbReference type="AlphaFoldDB" id="A0A6N7XNF5"/>
<reference evidence="1 2" key="1">
    <citation type="submission" date="2019-08" db="EMBL/GenBank/DDBJ databases">
        <title>In-depth cultivation of the pig gut microbiome towards novel bacterial diversity and tailored functional studies.</title>
        <authorList>
            <person name="Wylensek D."/>
            <person name="Hitch T.C.A."/>
            <person name="Clavel T."/>
        </authorList>
    </citation>
    <scope>NUCLEOTIDE SEQUENCE [LARGE SCALE GENOMIC DNA]</scope>
    <source>
        <strain evidence="1 2">WCA-MUC-591-APC-4B</strain>
    </source>
</reference>